<dbReference type="AlphaFoldDB" id="A0AA35KCN2"/>
<evidence type="ECO:0000256" key="4">
    <source>
        <dbReference type="ARBA" id="ARBA00022490"/>
    </source>
</evidence>
<gene>
    <name evidence="7" type="ORF">PODLI_1B025898</name>
</gene>
<evidence type="ECO:0000313" key="7">
    <source>
        <dbReference type="EMBL" id="CAI5775002.1"/>
    </source>
</evidence>
<feature type="coiled-coil region" evidence="6">
    <location>
        <begin position="140"/>
        <end position="248"/>
    </location>
</feature>
<evidence type="ECO:0000313" key="8">
    <source>
        <dbReference type="Proteomes" id="UP001178461"/>
    </source>
</evidence>
<dbReference type="GO" id="GO:0005737">
    <property type="term" value="C:cytoplasm"/>
    <property type="evidence" value="ECO:0007669"/>
    <property type="project" value="UniProtKB-SubCell"/>
</dbReference>
<protein>
    <recommendedName>
        <fullName evidence="3">Coiled-coil domain-containing protein 172</fullName>
    </recommendedName>
</protein>
<evidence type="ECO:0000256" key="6">
    <source>
        <dbReference type="SAM" id="Coils"/>
    </source>
</evidence>
<accession>A0AA35KCN2</accession>
<feature type="coiled-coil region" evidence="6">
    <location>
        <begin position="24"/>
        <end position="86"/>
    </location>
</feature>
<sequence>MSLGSLFQYIFLTEQKVEGMQRLMHQVKQEITLTNERAKQLTEQLDGEKRKLESEAQLLSGKLLDLELLKKREEGLESQKAELLNQKSILLETFMGTKKKIAIEDERFLKEITEFNSEYGLTSKRELLIKKRVKAEICELEEKENVLRNEIESMKHENAQLKMFQLQKNELKKDLCTFQRKLKDLEEEIREAKNTTKCLETEKNKISEKPQTDPECARLKKKLESYREDEMENACEALQTEIEFLQMKLLYKKKSPVK</sequence>
<evidence type="ECO:0000256" key="3">
    <source>
        <dbReference type="ARBA" id="ARBA00022327"/>
    </source>
</evidence>
<reference evidence="7" key="1">
    <citation type="submission" date="2022-12" db="EMBL/GenBank/DDBJ databases">
        <authorList>
            <person name="Alioto T."/>
            <person name="Alioto T."/>
            <person name="Gomez Garrido J."/>
        </authorList>
    </citation>
    <scope>NUCLEOTIDE SEQUENCE</scope>
</reference>
<dbReference type="InterPro" id="IPR029618">
    <property type="entry name" value="CCDC172"/>
</dbReference>
<keyword evidence="5 6" id="KW-0175">Coiled coil</keyword>
<name>A0AA35KCN2_9SAUR</name>
<comment type="subcellular location">
    <subcellularLocation>
        <location evidence="1">Cytoplasm</location>
    </subcellularLocation>
</comment>
<keyword evidence="4" id="KW-0963">Cytoplasm</keyword>
<evidence type="ECO:0000256" key="2">
    <source>
        <dbReference type="ARBA" id="ARBA00008975"/>
    </source>
</evidence>
<evidence type="ECO:0000256" key="1">
    <source>
        <dbReference type="ARBA" id="ARBA00004496"/>
    </source>
</evidence>
<dbReference type="PANTHER" id="PTHR22419">
    <property type="entry name" value="COILED-COIL DOMAIN-CONTAINING PROTEIN 172"/>
    <property type="match status" value="1"/>
</dbReference>
<dbReference type="EMBL" id="OX395130">
    <property type="protein sequence ID" value="CAI5775002.1"/>
    <property type="molecule type" value="Genomic_DNA"/>
</dbReference>
<comment type="similarity">
    <text evidence="2">Belongs to the CCDC172 family.</text>
</comment>
<keyword evidence="8" id="KW-1185">Reference proteome</keyword>
<evidence type="ECO:0000256" key="5">
    <source>
        <dbReference type="ARBA" id="ARBA00023054"/>
    </source>
</evidence>
<organism evidence="7 8">
    <name type="scientific">Podarcis lilfordi</name>
    <name type="common">Lilford's wall lizard</name>
    <dbReference type="NCBI Taxonomy" id="74358"/>
    <lineage>
        <taxon>Eukaryota</taxon>
        <taxon>Metazoa</taxon>
        <taxon>Chordata</taxon>
        <taxon>Craniata</taxon>
        <taxon>Vertebrata</taxon>
        <taxon>Euteleostomi</taxon>
        <taxon>Lepidosauria</taxon>
        <taxon>Squamata</taxon>
        <taxon>Bifurcata</taxon>
        <taxon>Unidentata</taxon>
        <taxon>Episquamata</taxon>
        <taxon>Laterata</taxon>
        <taxon>Lacertibaenia</taxon>
        <taxon>Lacertidae</taxon>
        <taxon>Podarcis</taxon>
    </lineage>
</organism>
<proteinExistence type="inferred from homology"/>
<dbReference type="PANTHER" id="PTHR22419:SF2">
    <property type="entry name" value="COILED-COIL DOMAIN-CONTAINING PROTEIN 172"/>
    <property type="match status" value="1"/>
</dbReference>
<dbReference type="Proteomes" id="UP001178461">
    <property type="component" value="Chromosome 5"/>
</dbReference>